<proteinExistence type="inferred from homology"/>
<dbReference type="InterPro" id="IPR043519">
    <property type="entry name" value="NT_sf"/>
</dbReference>
<keyword evidence="12" id="KW-1185">Reference proteome</keyword>
<dbReference type="Proteomes" id="UP000287853">
    <property type="component" value="Unassembled WGS sequence"/>
</dbReference>
<evidence type="ECO:0000256" key="8">
    <source>
        <dbReference type="ARBA" id="ARBA00022842"/>
    </source>
</evidence>
<dbReference type="PANTHER" id="PTHR33571">
    <property type="entry name" value="SSL8005 PROTEIN"/>
    <property type="match status" value="1"/>
</dbReference>
<keyword evidence="5" id="KW-0479">Metal-binding</keyword>
<keyword evidence="8" id="KW-0460">Magnesium</keyword>
<dbReference type="EMBL" id="MTKO01000137">
    <property type="protein sequence ID" value="RWX42973.1"/>
    <property type="molecule type" value="Genomic_DNA"/>
</dbReference>
<evidence type="ECO:0000256" key="9">
    <source>
        <dbReference type="ARBA" id="ARBA00038276"/>
    </source>
</evidence>
<keyword evidence="4" id="KW-0548">Nucleotidyltransferase</keyword>
<comment type="caution">
    <text evidence="11">The sequence shown here is derived from an EMBL/GenBank/DDBJ whole genome shotgun (WGS) entry which is preliminary data.</text>
</comment>
<dbReference type="GO" id="GO:0016779">
    <property type="term" value="F:nucleotidyltransferase activity"/>
    <property type="evidence" value="ECO:0007669"/>
    <property type="project" value="UniProtKB-KW"/>
</dbReference>
<evidence type="ECO:0000256" key="6">
    <source>
        <dbReference type="ARBA" id="ARBA00022741"/>
    </source>
</evidence>
<dbReference type="SUPFAM" id="SSF81301">
    <property type="entry name" value="Nucleotidyltransferase"/>
    <property type="match status" value="1"/>
</dbReference>
<keyword evidence="7" id="KW-0067">ATP-binding</keyword>
<evidence type="ECO:0000313" key="11">
    <source>
        <dbReference type="EMBL" id="RWX42973.1"/>
    </source>
</evidence>
<evidence type="ECO:0000256" key="5">
    <source>
        <dbReference type="ARBA" id="ARBA00022723"/>
    </source>
</evidence>
<comment type="cofactor">
    <cofactor evidence="1">
        <name>Mg(2+)</name>
        <dbReference type="ChEBI" id="CHEBI:18420"/>
    </cofactor>
</comment>
<dbReference type="InterPro" id="IPR002934">
    <property type="entry name" value="Polymerase_NTP_transf_dom"/>
</dbReference>
<evidence type="ECO:0000256" key="3">
    <source>
        <dbReference type="ARBA" id="ARBA00022679"/>
    </source>
</evidence>
<dbReference type="InterPro" id="IPR052038">
    <property type="entry name" value="Type-VII_TA_antitoxin"/>
</dbReference>
<reference evidence="11 12" key="1">
    <citation type="submission" date="2017-01" db="EMBL/GenBank/DDBJ databases">
        <title>The cable genome- insights into the physiology and evolution of filamentous bacteria capable of sulfide oxidation via long distance electron transfer.</title>
        <authorList>
            <person name="Schreiber L."/>
            <person name="Bjerg J.T."/>
            <person name="Boggild A."/>
            <person name="Van De Vossenberg J."/>
            <person name="Meysman F."/>
            <person name="Nielsen L.P."/>
            <person name="Schramm A."/>
            <person name="Kjeldsen K.U."/>
        </authorList>
    </citation>
    <scope>NUCLEOTIDE SEQUENCE [LARGE SCALE GENOMIC DNA]</scope>
    <source>
        <strain evidence="11">MCF</strain>
    </source>
</reference>
<sequence length="99" mass="11445">MNLTDQHKENVKNLCARYKVKSLSVFGSVLRADFNRDSDIDFIVDIDDADPLSYADKYFELKFALEKLFGRAVDLLEEKSVKNPILRQRIDETKALIYG</sequence>
<evidence type="ECO:0000256" key="4">
    <source>
        <dbReference type="ARBA" id="ARBA00022695"/>
    </source>
</evidence>
<dbReference type="AlphaFoldDB" id="A0A3S3U644"/>
<dbReference type="PANTHER" id="PTHR33571:SF12">
    <property type="entry name" value="BSL3053 PROTEIN"/>
    <property type="match status" value="1"/>
</dbReference>
<organism evidence="11 12">
    <name type="scientific">Candidatus Electrothrix aarhusensis</name>
    <dbReference type="NCBI Taxonomy" id="1859131"/>
    <lineage>
        <taxon>Bacteria</taxon>
        <taxon>Pseudomonadati</taxon>
        <taxon>Thermodesulfobacteriota</taxon>
        <taxon>Desulfobulbia</taxon>
        <taxon>Desulfobulbales</taxon>
        <taxon>Desulfobulbaceae</taxon>
        <taxon>Candidatus Electrothrix</taxon>
    </lineage>
</organism>
<dbReference type="GO" id="GO:0046872">
    <property type="term" value="F:metal ion binding"/>
    <property type="evidence" value="ECO:0007669"/>
    <property type="project" value="UniProtKB-KW"/>
</dbReference>
<evidence type="ECO:0000256" key="7">
    <source>
        <dbReference type="ARBA" id="ARBA00022840"/>
    </source>
</evidence>
<keyword evidence="6" id="KW-0547">Nucleotide-binding</keyword>
<protein>
    <recommendedName>
        <fullName evidence="10">Polymerase nucleotidyl transferase domain-containing protein</fullName>
    </recommendedName>
</protein>
<accession>A0A3S3U644</accession>
<comment type="similarity">
    <text evidence="9">Belongs to the MntA antitoxin family.</text>
</comment>
<evidence type="ECO:0000259" key="10">
    <source>
        <dbReference type="Pfam" id="PF01909"/>
    </source>
</evidence>
<dbReference type="Gene3D" id="3.30.460.10">
    <property type="entry name" value="Beta Polymerase, domain 2"/>
    <property type="match status" value="1"/>
</dbReference>
<dbReference type="GO" id="GO:0005524">
    <property type="term" value="F:ATP binding"/>
    <property type="evidence" value="ECO:0007669"/>
    <property type="project" value="UniProtKB-KW"/>
</dbReference>
<dbReference type="Pfam" id="PF01909">
    <property type="entry name" value="NTP_transf_2"/>
    <property type="match status" value="1"/>
</dbReference>
<keyword evidence="3" id="KW-0808">Transferase</keyword>
<evidence type="ECO:0000256" key="1">
    <source>
        <dbReference type="ARBA" id="ARBA00001946"/>
    </source>
</evidence>
<keyword evidence="2" id="KW-1277">Toxin-antitoxin system</keyword>
<evidence type="ECO:0000256" key="2">
    <source>
        <dbReference type="ARBA" id="ARBA00022649"/>
    </source>
</evidence>
<gene>
    <name evidence="11" type="ORF">H206_00443</name>
</gene>
<name>A0A3S3U644_9BACT</name>
<feature type="domain" description="Polymerase nucleotidyl transferase" evidence="10">
    <location>
        <begin position="11"/>
        <end position="93"/>
    </location>
</feature>
<evidence type="ECO:0000313" key="12">
    <source>
        <dbReference type="Proteomes" id="UP000287853"/>
    </source>
</evidence>